<dbReference type="PANTHER" id="PTHR43037:SF1">
    <property type="entry name" value="BLL1128 PROTEIN"/>
    <property type="match status" value="1"/>
</dbReference>
<dbReference type="Proteomes" id="UP000018291">
    <property type="component" value="Unassembled WGS sequence"/>
</dbReference>
<dbReference type="EMBL" id="CANL01000087">
    <property type="protein sequence ID" value="CCM66019.1"/>
    <property type="molecule type" value="Genomic_DNA"/>
</dbReference>
<organism evidence="2 3">
    <name type="scientific">Candidatus Neomicrothrix parvicella RN1</name>
    <dbReference type="NCBI Taxonomy" id="1229780"/>
    <lineage>
        <taxon>Bacteria</taxon>
        <taxon>Bacillati</taxon>
        <taxon>Actinomycetota</taxon>
        <taxon>Acidimicrobiia</taxon>
        <taxon>Acidimicrobiales</taxon>
        <taxon>Microthrixaceae</taxon>
        <taxon>Candidatus Neomicrothrix</taxon>
    </lineage>
</organism>
<dbReference type="OrthoDB" id="9767239at2"/>
<evidence type="ECO:0000256" key="1">
    <source>
        <dbReference type="ARBA" id="ARBA00022729"/>
    </source>
</evidence>
<protein>
    <recommendedName>
        <fullName evidence="4">Polyhydroxybutyrate depolymerase</fullName>
    </recommendedName>
</protein>
<keyword evidence="3" id="KW-1185">Reference proteome</keyword>
<dbReference type="HOGENOM" id="CLU_948941_0_0_11"/>
<accession>R4Z511</accession>
<sequence length="293" mass="31279">MKRGRRRRWPWLLLIMIVAGGALGWWLNGRSSSSMERRSISSAGVKRNFAWFTPESIALEGGRHPLVIVLHSLGMEGEGIAFIGAWGAPAEQERFMLAFPDGFNDSWNAGVCCGASMRNGVADVTFINDLVAWARQQPNVDPNRISLAGFSNGGMLALAVACNPPDGLVSVATSGSLPTAGCTPELPPDVMLITSSSDPIVPPDGGFGTLARQDVSGPFPSLDDSVRLMSESTGCGKARPGEAPFPGTFTTRTCADDARLDTAYWPQLGHNYDGRVTELMVWWLGLGSPAGRN</sequence>
<dbReference type="PANTHER" id="PTHR43037">
    <property type="entry name" value="UNNAMED PRODUCT-RELATED"/>
    <property type="match status" value="1"/>
</dbReference>
<evidence type="ECO:0000313" key="3">
    <source>
        <dbReference type="Proteomes" id="UP000018291"/>
    </source>
</evidence>
<dbReference type="eggNOG" id="COG3509">
    <property type="taxonomic scope" value="Bacteria"/>
</dbReference>
<dbReference type="InterPro" id="IPR050955">
    <property type="entry name" value="Plant_Biomass_Hydrol_Est"/>
</dbReference>
<comment type="caution">
    <text evidence="2">The sequence shown here is derived from an EMBL/GenBank/DDBJ whole genome shotgun (WGS) entry which is preliminary data.</text>
</comment>
<name>R4Z511_9ACTN</name>
<keyword evidence="1" id="KW-0732">Signal</keyword>
<dbReference type="RefSeq" id="WP_012231538.1">
    <property type="nucleotide sequence ID" value="NZ_HG422565.1"/>
</dbReference>
<dbReference type="AlphaFoldDB" id="R4Z511"/>
<gene>
    <name evidence="2" type="ORF">BN381_90090</name>
</gene>
<evidence type="ECO:0008006" key="4">
    <source>
        <dbReference type="Google" id="ProtNLM"/>
    </source>
</evidence>
<proteinExistence type="predicted"/>
<evidence type="ECO:0000313" key="2">
    <source>
        <dbReference type="EMBL" id="CCM66019.1"/>
    </source>
</evidence>
<dbReference type="InterPro" id="IPR029058">
    <property type="entry name" value="AB_hydrolase_fold"/>
</dbReference>
<dbReference type="SUPFAM" id="SSF53474">
    <property type="entry name" value="alpha/beta-Hydrolases"/>
    <property type="match status" value="1"/>
</dbReference>
<dbReference type="Gene3D" id="3.40.50.1820">
    <property type="entry name" value="alpha/beta hydrolase"/>
    <property type="match status" value="1"/>
</dbReference>
<reference evidence="2 3" key="1">
    <citation type="journal article" date="2013" name="ISME J.">
        <title>Metabolic model for the filamentous 'Candidatus Microthrix parvicella' based on genomic and metagenomic analyses.</title>
        <authorList>
            <person name="Jon McIlroy S."/>
            <person name="Kristiansen R."/>
            <person name="Albertsen M."/>
            <person name="Michael Karst S."/>
            <person name="Rossetti S."/>
            <person name="Lund Nielsen J."/>
            <person name="Tandoi V."/>
            <person name="James Seviour R."/>
            <person name="Nielsen P.H."/>
        </authorList>
    </citation>
    <scope>NUCLEOTIDE SEQUENCE [LARGE SCALE GENOMIC DNA]</scope>
    <source>
        <strain evidence="2 3">RN1</strain>
    </source>
</reference>
<dbReference type="STRING" id="1229780.BN381_90090"/>